<dbReference type="PANTHER" id="PTHR43513">
    <property type="entry name" value="DIHYDROOROTATE DEHYDROGENASE B (NAD(+)), ELECTRON TRANSFER SUBUNIT"/>
    <property type="match status" value="1"/>
</dbReference>
<dbReference type="Proteomes" id="UP000243255">
    <property type="component" value="Unassembled WGS sequence"/>
</dbReference>
<dbReference type="PROSITE" id="PS00197">
    <property type="entry name" value="2FE2S_FER_1"/>
    <property type="match status" value="1"/>
</dbReference>
<accession>A0A1M5K8U9</accession>
<dbReference type="InterPro" id="IPR006058">
    <property type="entry name" value="2Fe2S_fd_BS"/>
</dbReference>
<dbReference type="GO" id="GO:0051537">
    <property type="term" value="F:2 iron, 2 sulfur cluster binding"/>
    <property type="evidence" value="ECO:0007669"/>
    <property type="project" value="InterPro"/>
</dbReference>
<dbReference type="STRING" id="1121321.SAMN04488530_102153"/>
<dbReference type="PANTHER" id="PTHR43513:SF3">
    <property type="entry name" value="DIHYDROOROTATE DEHYDROGENASE B (NAD(+)), ELECTRON TRANSFER SUBUNIT-RELATED"/>
    <property type="match status" value="1"/>
</dbReference>
<protein>
    <submittedName>
        <fullName evidence="1">NAD(P)H-flavin reductase</fullName>
    </submittedName>
</protein>
<keyword evidence="2" id="KW-1185">Reference proteome</keyword>
<dbReference type="AlphaFoldDB" id="A0A1M5K8U9"/>
<dbReference type="Gene3D" id="3.10.20.30">
    <property type="match status" value="1"/>
</dbReference>
<reference evidence="2" key="1">
    <citation type="submission" date="2016-11" db="EMBL/GenBank/DDBJ databases">
        <authorList>
            <person name="Varghese N."/>
            <person name="Submissions S."/>
        </authorList>
    </citation>
    <scope>NUCLEOTIDE SEQUENCE [LARGE SCALE GENOMIC DNA]</scope>
    <source>
        <strain evidence="2">DSM 2635</strain>
    </source>
</reference>
<dbReference type="OrthoDB" id="1704963at2"/>
<dbReference type="InterPro" id="IPR017938">
    <property type="entry name" value="Riboflavin_synthase-like_b-brl"/>
</dbReference>
<dbReference type="SUPFAM" id="SSF54292">
    <property type="entry name" value="2Fe-2S ferredoxin-like"/>
    <property type="match status" value="1"/>
</dbReference>
<organism evidence="1 2">
    <name type="scientific">Asaccharospora irregularis DSM 2635</name>
    <dbReference type="NCBI Taxonomy" id="1121321"/>
    <lineage>
        <taxon>Bacteria</taxon>
        <taxon>Bacillati</taxon>
        <taxon>Bacillota</taxon>
        <taxon>Clostridia</taxon>
        <taxon>Peptostreptococcales</taxon>
        <taxon>Peptostreptococcaceae</taxon>
        <taxon>Asaccharospora</taxon>
    </lineage>
</organism>
<name>A0A1M5K8U9_9FIRM</name>
<dbReference type="InterPro" id="IPR036010">
    <property type="entry name" value="2Fe-2S_ferredoxin-like_sf"/>
</dbReference>
<dbReference type="InterPro" id="IPR050353">
    <property type="entry name" value="PyrK_electron_transfer"/>
</dbReference>
<evidence type="ECO:0000313" key="1">
    <source>
        <dbReference type="EMBL" id="SHG48593.1"/>
    </source>
</evidence>
<sequence>MERLNYQLCADAGSEYCPCHLAYSGDCIKCSLIRGEKVCNCMWQGVCIYNEVERSKNSPMNERKEYLCSVYEKEELSKNLYLLKIQVPKFMIRDLCSPGSYVLLKGKEKKQDMFNSPISVMDVDLENSSIEVIIRTEGIKTKSVIGHDEVWVKGPYFNGVFGIKDIKTTSNSNCVVVLNGLSQVNSINIIKNLLRNNNTIRAFINNQAVILDNVIDKITNLGVKINPINMDLDEEREFLRDYLNREDVKLVYSSGCNGFNRLVMNTVDSVSEDIKLVISNNNLICCGEGVCGACTIALDGEQVKSCKSQVDSRKILKASIL</sequence>
<dbReference type="SUPFAM" id="SSF63380">
    <property type="entry name" value="Riboflavin synthase domain-like"/>
    <property type="match status" value="1"/>
</dbReference>
<proteinExistence type="predicted"/>
<dbReference type="Gene3D" id="2.40.30.10">
    <property type="entry name" value="Translation factors"/>
    <property type="match status" value="1"/>
</dbReference>
<dbReference type="InterPro" id="IPR012675">
    <property type="entry name" value="Beta-grasp_dom_sf"/>
</dbReference>
<dbReference type="NCBIfam" id="NF004470">
    <property type="entry name" value="PRK05802.1"/>
    <property type="match status" value="1"/>
</dbReference>
<evidence type="ECO:0000313" key="2">
    <source>
        <dbReference type="Proteomes" id="UP000243255"/>
    </source>
</evidence>
<gene>
    <name evidence="1" type="ORF">SAMN04488530_102153</name>
</gene>
<dbReference type="EMBL" id="FQWX01000002">
    <property type="protein sequence ID" value="SHG48593.1"/>
    <property type="molecule type" value="Genomic_DNA"/>
</dbReference>